<accession>A0ABQ8UL44</accession>
<evidence type="ECO:0000259" key="1">
    <source>
        <dbReference type="Pfam" id="PF22589"/>
    </source>
</evidence>
<gene>
    <name evidence="2" type="ORF">PAPYR_3992</name>
</gene>
<feature type="domain" description="Sperm microtubule inner protein 1 C-terminal" evidence="1">
    <location>
        <begin position="67"/>
        <end position="114"/>
    </location>
</feature>
<reference evidence="2" key="1">
    <citation type="journal article" date="2022" name="bioRxiv">
        <title>Genomics of Preaxostyla Flagellates Illuminates Evolutionary Transitions and the Path Towards Mitochondrial Loss.</title>
        <authorList>
            <person name="Novak L.V.F."/>
            <person name="Treitli S.C."/>
            <person name="Pyrih J."/>
            <person name="Halakuc P."/>
            <person name="Pipaliya S.V."/>
            <person name="Vacek V."/>
            <person name="Brzon O."/>
            <person name="Soukal P."/>
            <person name="Eme L."/>
            <person name="Dacks J.B."/>
            <person name="Karnkowska A."/>
            <person name="Elias M."/>
            <person name="Hampl V."/>
        </authorList>
    </citation>
    <scope>NUCLEOTIDE SEQUENCE</scope>
    <source>
        <strain evidence="2">RCP-MX</strain>
    </source>
</reference>
<keyword evidence="3" id="KW-1185">Reference proteome</keyword>
<protein>
    <recommendedName>
        <fullName evidence="1">Sperm microtubule inner protein 1 C-terminal domain-containing protein</fullName>
    </recommendedName>
</protein>
<name>A0ABQ8UL44_9EUKA</name>
<evidence type="ECO:0000313" key="2">
    <source>
        <dbReference type="EMBL" id="KAJ4459927.1"/>
    </source>
</evidence>
<proteinExistence type="predicted"/>
<dbReference type="Pfam" id="PF22589">
    <property type="entry name" value="SPMIP1"/>
    <property type="match status" value="1"/>
</dbReference>
<dbReference type="Proteomes" id="UP001141327">
    <property type="component" value="Unassembled WGS sequence"/>
</dbReference>
<organism evidence="2 3">
    <name type="scientific">Paratrimastix pyriformis</name>
    <dbReference type="NCBI Taxonomy" id="342808"/>
    <lineage>
        <taxon>Eukaryota</taxon>
        <taxon>Metamonada</taxon>
        <taxon>Preaxostyla</taxon>
        <taxon>Paratrimastigidae</taxon>
        <taxon>Paratrimastix</taxon>
    </lineage>
</organism>
<dbReference type="EMBL" id="JAPMOS010000016">
    <property type="protein sequence ID" value="KAJ4459927.1"/>
    <property type="molecule type" value="Genomic_DNA"/>
</dbReference>
<sequence length="116" mass="13707">MDTRSSEILRETFRKEKRIADRFTQKNAQHNEEVLQRELQELATATTSKTFVPPTTQEREILFTQGRAPEERFERRVLSSQAYGWGLRNEDFEKSPYARKRLYESTIYRPCGAFVG</sequence>
<comment type="caution">
    <text evidence="2">The sequence shown here is derived from an EMBL/GenBank/DDBJ whole genome shotgun (WGS) entry which is preliminary data.</text>
</comment>
<dbReference type="InterPro" id="IPR054323">
    <property type="entry name" value="SPMIP1_C"/>
</dbReference>
<evidence type="ECO:0000313" key="3">
    <source>
        <dbReference type="Proteomes" id="UP001141327"/>
    </source>
</evidence>